<dbReference type="Proteomes" id="UP000031838">
    <property type="component" value="Chromosome 2"/>
</dbReference>
<feature type="region of interest" description="Disordered" evidence="1">
    <location>
        <begin position="1"/>
        <end position="38"/>
    </location>
</feature>
<evidence type="ECO:0000313" key="3">
    <source>
        <dbReference type="Proteomes" id="UP000031838"/>
    </source>
</evidence>
<dbReference type="AlphaFoldDB" id="A0A0B6RXD7"/>
<feature type="compositionally biased region" description="Low complexity" evidence="1">
    <location>
        <begin position="7"/>
        <end position="23"/>
    </location>
</feature>
<dbReference type="EMBL" id="CP002581">
    <property type="protein sequence ID" value="AJK50027.1"/>
    <property type="molecule type" value="Genomic_DNA"/>
</dbReference>
<protein>
    <submittedName>
        <fullName evidence="2">Uncharacterized protein</fullName>
    </submittedName>
</protein>
<name>A0A0B6RXD7_BURPL</name>
<dbReference type="HOGENOM" id="CLU_879046_0_0_4"/>
<evidence type="ECO:0000256" key="1">
    <source>
        <dbReference type="SAM" id="MobiDB-lite"/>
    </source>
</evidence>
<organism evidence="2 3">
    <name type="scientific">Burkholderia plantarii</name>
    <dbReference type="NCBI Taxonomy" id="41899"/>
    <lineage>
        <taxon>Bacteria</taxon>
        <taxon>Pseudomonadati</taxon>
        <taxon>Pseudomonadota</taxon>
        <taxon>Betaproteobacteria</taxon>
        <taxon>Burkholderiales</taxon>
        <taxon>Burkholderiaceae</taxon>
        <taxon>Burkholderia</taxon>
    </lineage>
</organism>
<gene>
    <name evidence="2" type="ORF">BGL_2c19630</name>
</gene>
<evidence type="ECO:0000313" key="2">
    <source>
        <dbReference type="EMBL" id="AJK50027.1"/>
    </source>
</evidence>
<dbReference type="RefSeq" id="WP_226993689.1">
    <property type="nucleotide sequence ID" value="NZ_CP002581.1"/>
</dbReference>
<dbReference type="KEGG" id="bgp:BGL_2c19630"/>
<sequence length="264" mass="29016">MTLQRLAPGDVPAADGAPKAPAAPRERGSAANPWPGPAGTFPTRCPLCGGALEAMPGMEGRARHRSTRNSARCALTTRRYQPDDLIVHGPGDRAIAGRNRRRFLEHWDVHFTIARRVWPGLVLARFMNLLALADVLDLWSYPALRDEDLPAVLLVMAGFLRVPQAGGAAAADGEPRWGRFWFEASVRDASDLWRTAEPAPNLFLVHYREPVATPFPTGAQVCGWHRVDGMREAWREALEAPAPRVVDHERAAFRRFIGARAGGV</sequence>
<proteinExistence type="predicted"/>
<keyword evidence="3" id="KW-1185">Reference proteome</keyword>
<accession>A0A0B6RXD7</accession>
<reference evidence="2 3" key="2">
    <citation type="journal article" date="2016" name="Appl. Microbiol. Biotechnol.">
        <title>Mutations improving production and secretion of extracellular lipase by Burkholderia glumae PG1.</title>
        <authorList>
            <person name="Knapp A."/>
            <person name="Voget S."/>
            <person name="Gao R."/>
            <person name="Zaburannyi N."/>
            <person name="Krysciak D."/>
            <person name="Breuer M."/>
            <person name="Hauer B."/>
            <person name="Streit W.R."/>
            <person name="Muller R."/>
            <person name="Daniel R."/>
            <person name="Jaeger K.E."/>
        </authorList>
    </citation>
    <scope>NUCLEOTIDE SEQUENCE [LARGE SCALE GENOMIC DNA]</scope>
    <source>
        <strain evidence="2 3">PG1</strain>
    </source>
</reference>
<reference evidence="3" key="1">
    <citation type="submission" date="2011-03" db="EMBL/GenBank/DDBJ databases">
        <authorList>
            <person name="Voget S."/>
            <person name="Streit W.R."/>
            <person name="Jaeger K.E."/>
            <person name="Daniel R."/>
        </authorList>
    </citation>
    <scope>NUCLEOTIDE SEQUENCE [LARGE SCALE GENOMIC DNA]</scope>
    <source>
        <strain evidence="3">PG1</strain>
    </source>
</reference>